<organism evidence="1">
    <name type="scientific">Lepeophtheirus salmonis</name>
    <name type="common">Salmon louse</name>
    <name type="synonym">Caligus salmonis</name>
    <dbReference type="NCBI Taxonomy" id="72036"/>
    <lineage>
        <taxon>Eukaryota</taxon>
        <taxon>Metazoa</taxon>
        <taxon>Ecdysozoa</taxon>
        <taxon>Arthropoda</taxon>
        <taxon>Crustacea</taxon>
        <taxon>Multicrustacea</taxon>
        <taxon>Hexanauplia</taxon>
        <taxon>Copepoda</taxon>
        <taxon>Siphonostomatoida</taxon>
        <taxon>Caligidae</taxon>
        <taxon>Lepeophtheirus</taxon>
    </lineage>
</organism>
<proteinExistence type="predicted"/>
<evidence type="ECO:0000313" key="1">
    <source>
        <dbReference type="EMBL" id="CDW28112.1"/>
    </source>
</evidence>
<dbReference type="EMBL" id="HACA01010751">
    <property type="protein sequence ID" value="CDW28112.1"/>
    <property type="molecule type" value="Transcribed_RNA"/>
</dbReference>
<accession>A0A0K2TR10</accession>
<sequence>MADFWSVSMGHTSSTDLKPLKFGVY</sequence>
<reference evidence="1" key="1">
    <citation type="submission" date="2014-05" db="EMBL/GenBank/DDBJ databases">
        <authorList>
            <person name="Chronopoulou M."/>
        </authorList>
    </citation>
    <scope>NUCLEOTIDE SEQUENCE</scope>
    <source>
        <tissue evidence="1">Whole organism</tissue>
    </source>
</reference>
<protein>
    <submittedName>
        <fullName evidence="1">Uncharacterized protein</fullName>
    </submittedName>
</protein>
<dbReference type="AlphaFoldDB" id="A0A0K2TR10"/>
<name>A0A0K2TR10_LEPSM</name>